<sequence length="118" mass="12600">MSAEAAPEPSTITILGRSATSFDEQYPIRPGRVAPTNVFKAEGVRVIHLTFAVGQSLKEHRTPMPAMLHVISGRVLFDADGHRDELLPGAVVYMSGGAPHAVTALAESRLLVVLQTAE</sequence>
<name>A0A7Z0D4L1_9MICO</name>
<feature type="domain" description="Cupin type-2" evidence="1">
    <location>
        <begin position="49"/>
        <end position="110"/>
    </location>
</feature>
<protein>
    <submittedName>
        <fullName evidence="2">Quercetin dioxygenase-like cupin family protein</fullName>
    </submittedName>
</protein>
<dbReference type="AlphaFoldDB" id="A0A7Z0D4L1"/>
<dbReference type="InterPro" id="IPR014710">
    <property type="entry name" value="RmlC-like_jellyroll"/>
</dbReference>
<dbReference type="Pfam" id="PF07883">
    <property type="entry name" value="Cupin_2"/>
    <property type="match status" value="1"/>
</dbReference>
<dbReference type="SUPFAM" id="SSF51182">
    <property type="entry name" value="RmlC-like cupins"/>
    <property type="match status" value="1"/>
</dbReference>
<evidence type="ECO:0000259" key="1">
    <source>
        <dbReference type="Pfam" id="PF07883"/>
    </source>
</evidence>
<keyword evidence="3" id="KW-1185">Reference proteome</keyword>
<accession>A0A7Z0D4L1</accession>
<keyword evidence="2" id="KW-0560">Oxidoreductase</keyword>
<dbReference type="Gene3D" id="2.60.120.10">
    <property type="entry name" value="Jelly Rolls"/>
    <property type="match status" value="1"/>
</dbReference>
<dbReference type="GO" id="GO:0051213">
    <property type="term" value="F:dioxygenase activity"/>
    <property type="evidence" value="ECO:0007669"/>
    <property type="project" value="UniProtKB-KW"/>
</dbReference>
<dbReference type="RefSeq" id="WP_179429007.1">
    <property type="nucleotide sequence ID" value="NZ_JACBZP010000001.1"/>
</dbReference>
<gene>
    <name evidence="2" type="ORF">BJY26_003007</name>
</gene>
<keyword evidence="2" id="KW-0223">Dioxygenase</keyword>
<evidence type="ECO:0000313" key="3">
    <source>
        <dbReference type="Proteomes" id="UP000539111"/>
    </source>
</evidence>
<organism evidence="2 3">
    <name type="scientific">Spelaeicoccus albus</name>
    <dbReference type="NCBI Taxonomy" id="1280376"/>
    <lineage>
        <taxon>Bacteria</taxon>
        <taxon>Bacillati</taxon>
        <taxon>Actinomycetota</taxon>
        <taxon>Actinomycetes</taxon>
        <taxon>Micrococcales</taxon>
        <taxon>Brevibacteriaceae</taxon>
        <taxon>Spelaeicoccus</taxon>
    </lineage>
</organism>
<dbReference type="InterPro" id="IPR011051">
    <property type="entry name" value="RmlC_Cupin_sf"/>
</dbReference>
<dbReference type="Proteomes" id="UP000539111">
    <property type="component" value="Unassembled WGS sequence"/>
</dbReference>
<proteinExistence type="predicted"/>
<dbReference type="CDD" id="cd02230">
    <property type="entry name" value="cupin_HP0902-like"/>
    <property type="match status" value="1"/>
</dbReference>
<reference evidence="2 3" key="1">
    <citation type="submission" date="2020-07" db="EMBL/GenBank/DDBJ databases">
        <title>Sequencing the genomes of 1000 actinobacteria strains.</title>
        <authorList>
            <person name="Klenk H.-P."/>
        </authorList>
    </citation>
    <scope>NUCLEOTIDE SEQUENCE [LARGE SCALE GENOMIC DNA]</scope>
    <source>
        <strain evidence="2 3">DSM 26341</strain>
    </source>
</reference>
<comment type="caution">
    <text evidence="2">The sequence shown here is derived from an EMBL/GenBank/DDBJ whole genome shotgun (WGS) entry which is preliminary data.</text>
</comment>
<dbReference type="InterPro" id="IPR013096">
    <property type="entry name" value="Cupin_2"/>
</dbReference>
<evidence type="ECO:0000313" key="2">
    <source>
        <dbReference type="EMBL" id="NYI68701.1"/>
    </source>
</evidence>
<dbReference type="EMBL" id="JACBZP010000001">
    <property type="protein sequence ID" value="NYI68701.1"/>
    <property type="molecule type" value="Genomic_DNA"/>
</dbReference>